<evidence type="ECO:0000256" key="1">
    <source>
        <dbReference type="SAM" id="Phobius"/>
    </source>
</evidence>
<organism evidence="3 4">
    <name type="scientific">Pontibacter actiniarum</name>
    <dbReference type="NCBI Taxonomy" id="323450"/>
    <lineage>
        <taxon>Bacteria</taxon>
        <taxon>Pseudomonadati</taxon>
        <taxon>Bacteroidota</taxon>
        <taxon>Cytophagia</taxon>
        <taxon>Cytophagales</taxon>
        <taxon>Hymenobacteraceae</taxon>
        <taxon>Pontibacter</taxon>
    </lineage>
</organism>
<evidence type="ECO:0000313" key="4">
    <source>
        <dbReference type="Proteomes" id="UP000266292"/>
    </source>
</evidence>
<feature type="domain" description="DUF1206" evidence="2">
    <location>
        <begin position="22"/>
        <end position="92"/>
    </location>
</feature>
<dbReference type="AlphaFoldDB" id="A0A1X9YPU7"/>
<gene>
    <name evidence="3" type="ORF">CA264_05155</name>
</gene>
<dbReference type="EMBL" id="CP021235">
    <property type="protein sequence ID" value="ARS34877.1"/>
    <property type="molecule type" value="Genomic_DNA"/>
</dbReference>
<feature type="transmembrane region" description="Helical" evidence="1">
    <location>
        <begin position="246"/>
        <end position="266"/>
    </location>
</feature>
<keyword evidence="1" id="KW-0472">Membrane</keyword>
<feature type="domain" description="DUF1206" evidence="2">
    <location>
        <begin position="205"/>
        <end position="273"/>
    </location>
</feature>
<dbReference type="InterPro" id="IPR009597">
    <property type="entry name" value="DUF1206"/>
</dbReference>
<feature type="transmembrane region" description="Helical" evidence="1">
    <location>
        <begin position="207"/>
        <end position="226"/>
    </location>
</feature>
<sequence>MADVSTHVPSPPPQWVENFAKFGLTAKGVVYCLVGIIAFMAAFELGGQSTQNAGKSGILKTIQDLPAGNVLLGIVALGLLCYAIWRFIQAVKDTEGKGSDAEGIGKRLRYLFSGLVYGALAYLAANMVLGNSSGGSGSGGSRETLVSKLLAQPFGQWLVGIVAVATMLVGLYQIYYGYSDKYRKKVRSAGLKDEVEHQMIRAGKVGYMARGVVWLVIGYMFLQAALQSNPQQAGGSSDAFQFIENSTYGSIILGAVALGLICYGVFMFMRAKYQPIYTTSGAS</sequence>
<evidence type="ECO:0000259" key="2">
    <source>
        <dbReference type="Pfam" id="PF06724"/>
    </source>
</evidence>
<feature type="transmembrane region" description="Helical" evidence="1">
    <location>
        <begin position="67"/>
        <end position="88"/>
    </location>
</feature>
<dbReference type="Pfam" id="PF06724">
    <property type="entry name" value="DUF1206"/>
    <property type="match status" value="3"/>
</dbReference>
<dbReference type="OrthoDB" id="5702018at2"/>
<keyword evidence="1" id="KW-1133">Transmembrane helix</keyword>
<keyword evidence="1" id="KW-0812">Transmembrane</keyword>
<reference evidence="4" key="1">
    <citation type="submission" date="2017-05" db="EMBL/GenBank/DDBJ databases">
        <authorList>
            <person name="Ray J."/>
            <person name="Price M."/>
            <person name="Deutschbauer A."/>
        </authorList>
    </citation>
    <scope>NUCLEOTIDE SEQUENCE [LARGE SCALE GENOMIC DNA]</scope>
    <source>
        <strain evidence="4">DSM 19842</strain>
    </source>
</reference>
<name>A0A1X9YPU7_9BACT</name>
<proteinExistence type="predicted"/>
<evidence type="ECO:0000313" key="3">
    <source>
        <dbReference type="EMBL" id="ARS34877.1"/>
    </source>
</evidence>
<feature type="domain" description="DUF1206" evidence="2">
    <location>
        <begin position="110"/>
        <end position="179"/>
    </location>
</feature>
<keyword evidence="4" id="KW-1185">Reference proteome</keyword>
<feature type="transmembrane region" description="Helical" evidence="1">
    <location>
        <begin position="28"/>
        <end position="47"/>
    </location>
</feature>
<feature type="transmembrane region" description="Helical" evidence="1">
    <location>
        <begin position="108"/>
        <end position="129"/>
    </location>
</feature>
<dbReference type="Proteomes" id="UP000266292">
    <property type="component" value="Chromosome"/>
</dbReference>
<protein>
    <recommendedName>
        <fullName evidence="2">DUF1206 domain-containing protein</fullName>
    </recommendedName>
</protein>
<dbReference type="KEGG" id="pact:CA264_05155"/>
<feature type="transmembrane region" description="Helical" evidence="1">
    <location>
        <begin position="157"/>
        <end position="178"/>
    </location>
</feature>
<dbReference type="STRING" id="709015.GCA_000472485_01029"/>
<dbReference type="RefSeq" id="WP_025605185.1">
    <property type="nucleotide sequence ID" value="NZ_CP021235.1"/>
</dbReference>
<accession>A0A1X9YPU7</accession>